<gene>
    <name evidence="1" type="ORF">V1525DRAFT_406322</name>
</gene>
<accession>A0ACC3SYG8</accession>
<keyword evidence="2" id="KW-1185">Reference proteome</keyword>
<proteinExistence type="predicted"/>
<dbReference type="Proteomes" id="UP001433508">
    <property type="component" value="Unassembled WGS sequence"/>
</dbReference>
<evidence type="ECO:0000313" key="1">
    <source>
        <dbReference type="EMBL" id="KAK9236620.1"/>
    </source>
</evidence>
<evidence type="ECO:0000313" key="2">
    <source>
        <dbReference type="Proteomes" id="UP001433508"/>
    </source>
</evidence>
<dbReference type="EMBL" id="MU971383">
    <property type="protein sequence ID" value="KAK9236620.1"/>
    <property type="molecule type" value="Genomic_DNA"/>
</dbReference>
<reference evidence="2" key="1">
    <citation type="journal article" date="2024" name="Front. Bioeng. Biotechnol.">
        <title>Genome-scale model development and genomic sequencing of the oleaginous clade Lipomyces.</title>
        <authorList>
            <person name="Czajka J.J."/>
            <person name="Han Y."/>
            <person name="Kim J."/>
            <person name="Mondo S.J."/>
            <person name="Hofstad B.A."/>
            <person name="Robles A."/>
            <person name="Haridas S."/>
            <person name="Riley R."/>
            <person name="LaButti K."/>
            <person name="Pangilinan J."/>
            <person name="Andreopoulos W."/>
            <person name="Lipzen A."/>
            <person name="Yan J."/>
            <person name="Wang M."/>
            <person name="Ng V."/>
            <person name="Grigoriev I.V."/>
            <person name="Spatafora J.W."/>
            <person name="Magnuson J.K."/>
            <person name="Baker S.E."/>
            <person name="Pomraning K.R."/>
        </authorList>
    </citation>
    <scope>NUCLEOTIDE SEQUENCE [LARGE SCALE GENOMIC DNA]</scope>
    <source>
        <strain evidence="2">CBS 7786</strain>
    </source>
</reference>
<name>A0ACC3SYG8_LIPKO</name>
<protein>
    <submittedName>
        <fullName evidence="1">Cytochrome P450</fullName>
    </submittedName>
</protein>
<sequence length="441" mass="49908">MAEKYPDKPFTRFFGLFRKDTVTLLTPEAHKFVLQTRAYDFPRPSLSMAYKIIIGDGIVFAEGDVHKYQRRLMSPAFSTAKVKSFLPIFVSKTVKVMHQFDKLVNAGPAVFKILPYFARLTLDAIGEASFGIDLNSIEDDQSELVLAYESIVTAGESPFEFLSFAFIPGWKYIPTAYNTSVRNSHKIFDATCQRIFNEKLAQFSGTGAVNDKVGEISKTKDRDILSLLVKTNDLTVEQIKNQIMTILFAGHETTAGLISWSIFTLAKHMEVQEKLRAEVRAVFPDGLEQIDNSEKVDSLKYLNNVVRELLRINPPVISTSREASKDVVVDGQTIYKGTDINISIKGLNYSKKLWGPDAYEFDPDRWNGRQADNAYAYLTFLQGPRVCLGKQFAELEFKYVLASFVARYKFEESVENQPINRKFMVTVMPTDGLPLKVSKPE</sequence>
<comment type="caution">
    <text evidence="1">The sequence shown here is derived from an EMBL/GenBank/DDBJ whole genome shotgun (WGS) entry which is preliminary data.</text>
</comment>
<organism evidence="1 2">
    <name type="scientific">Lipomyces kononenkoae</name>
    <name type="common">Yeast</name>
    <dbReference type="NCBI Taxonomy" id="34357"/>
    <lineage>
        <taxon>Eukaryota</taxon>
        <taxon>Fungi</taxon>
        <taxon>Dikarya</taxon>
        <taxon>Ascomycota</taxon>
        <taxon>Saccharomycotina</taxon>
        <taxon>Lipomycetes</taxon>
        <taxon>Lipomycetales</taxon>
        <taxon>Lipomycetaceae</taxon>
        <taxon>Lipomyces</taxon>
    </lineage>
</organism>